<keyword evidence="4 7" id="KW-1133">Transmembrane helix</keyword>
<proteinExistence type="inferred from homology"/>
<evidence type="ECO:0000256" key="5">
    <source>
        <dbReference type="ARBA" id="ARBA00023136"/>
    </source>
</evidence>
<evidence type="ECO:0000256" key="7">
    <source>
        <dbReference type="SAM" id="Phobius"/>
    </source>
</evidence>
<evidence type="ECO:0000256" key="6">
    <source>
        <dbReference type="SAM" id="MobiDB-lite"/>
    </source>
</evidence>
<dbReference type="STRING" id="53326.A0A016UPS5"/>
<comment type="similarity">
    <text evidence="2">Belongs to the ZIP transporter (TC 2.A.5) family.</text>
</comment>
<evidence type="ECO:0000256" key="2">
    <source>
        <dbReference type="ARBA" id="ARBA00006939"/>
    </source>
</evidence>
<sequence>MDEERIFRKCRICHYSTTKENASRLIHDVIGEAFRAAKLSNYTQALAEMDKPERWQTWTLGMAIISACSFSAPLGMLALPCLSKSLYERIMIFLIAVGIGALSGSAMFIMIPTAFHLTQLDGFNYHPRAAIIVGALYTFFSVDRILQYILELRRRQQAKRKVHTSTIVSIMNNTPKMKKRHSTEETTLTSVSVPSSERDERDVAQKKPVPTKKIDEEKEKAELAEEVEIAMLNNAFARTVSGTL</sequence>
<dbReference type="GO" id="GO:0071578">
    <property type="term" value="P:zinc ion import across plasma membrane"/>
    <property type="evidence" value="ECO:0007669"/>
    <property type="project" value="TreeGrafter"/>
</dbReference>
<keyword evidence="3 7" id="KW-0812">Transmembrane</keyword>
<dbReference type="GO" id="GO:0140410">
    <property type="term" value="F:monoatomic cation:bicarbonate symporter activity"/>
    <property type="evidence" value="ECO:0007669"/>
    <property type="project" value="TreeGrafter"/>
</dbReference>
<name>A0A016UPS5_9BILA</name>
<feature type="transmembrane region" description="Helical" evidence="7">
    <location>
        <begin position="129"/>
        <end position="150"/>
    </location>
</feature>
<dbReference type="InterPro" id="IPR050799">
    <property type="entry name" value="ZIP_Transporter"/>
</dbReference>
<feature type="region of interest" description="Disordered" evidence="6">
    <location>
        <begin position="175"/>
        <end position="218"/>
    </location>
</feature>
<dbReference type="Proteomes" id="UP000024635">
    <property type="component" value="Unassembled WGS sequence"/>
</dbReference>
<keyword evidence="5 7" id="KW-0472">Membrane</keyword>
<feature type="transmembrane region" description="Helical" evidence="7">
    <location>
        <begin position="58"/>
        <end position="79"/>
    </location>
</feature>
<dbReference type="GO" id="GO:0030003">
    <property type="term" value="P:intracellular monoatomic cation homeostasis"/>
    <property type="evidence" value="ECO:0007669"/>
    <property type="project" value="TreeGrafter"/>
</dbReference>
<feature type="transmembrane region" description="Helical" evidence="7">
    <location>
        <begin position="91"/>
        <end position="117"/>
    </location>
</feature>
<feature type="compositionally biased region" description="Basic and acidic residues" evidence="6">
    <location>
        <begin position="196"/>
        <end position="205"/>
    </location>
</feature>
<reference evidence="9" key="1">
    <citation type="journal article" date="2015" name="Nat. Genet.">
        <title>The genome and transcriptome of the zoonotic hookworm Ancylostoma ceylanicum identify infection-specific gene families.</title>
        <authorList>
            <person name="Schwarz E.M."/>
            <person name="Hu Y."/>
            <person name="Antoshechkin I."/>
            <person name="Miller M.M."/>
            <person name="Sternberg P.W."/>
            <person name="Aroian R.V."/>
        </authorList>
    </citation>
    <scope>NUCLEOTIDE SEQUENCE</scope>
    <source>
        <strain evidence="9">HY135</strain>
    </source>
</reference>
<dbReference type="InterPro" id="IPR003689">
    <property type="entry name" value="ZIP"/>
</dbReference>
<dbReference type="Pfam" id="PF02535">
    <property type="entry name" value="Zip"/>
    <property type="match status" value="1"/>
</dbReference>
<evidence type="ECO:0000313" key="8">
    <source>
        <dbReference type="EMBL" id="EYC17409.1"/>
    </source>
</evidence>
<dbReference type="AlphaFoldDB" id="A0A016UPS5"/>
<protein>
    <submittedName>
        <fullName evidence="8">Uncharacterized protein</fullName>
    </submittedName>
</protein>
<evidence type="ECO:0000313" key="9">
    <source>
        <dbReference type="Proteomes" id="UP000024635"/>
    </source>
</evidence>
<keyword evidence="9" id="KW-1185">Reference proteome</keyword>
<dbReference type="OrthoDB" id="200954at2759"/>
<dbReference type="PANTHER" id="PTHR12191">
    <property type="entry name" value="SOLUTE CARRIER FAMILY 39"/>
    <property type="match status" value="1"/>
</dbReference>
<evidence type="ECO:0000256" key="3">
    <source>
        <dbReference type="ARBA" id="ARBA00022692"/>
    </source>
</evidence>
<gene>
    <name evidence="8" type="primary">Acey_s0030.g2031</name>
    <name evidence="8" type="ORF">Y032_0030g2031</name>
</gene>
<dbReference type="EMBL" id="JARK01001366">
    <property type="protein sequence ID" value="EYC17409.1"/>
    <property type="molecule type" value="Genomic_DNA"/>
</dbReference>
<organism evidence="8 9">
    <name type="scientific">Ancylostoma ceylanicum</name>
    <dbReference type="NCBI Taxonomy" id="53326"/>
    <lineage>
        <taxon>Eukaryota</taxon>
        <taxon>Metazoa</taxon>
        <taxon>Ecdysozoa</taxon>
        <taxon>Nematoda</taxon>
        <taxon>Chromadorea</taxon>
        <taxon>Rhabditida</taxon>
        <taxon>Rhabditina</taxon>
        <taxon>Rhabditomorpha</taxon>
        <taxon>Strongyloidea</taxon>
        <taxon>Ancylostomatidae</taxon>
        <taxon>Ancylostomatinae</taxon>
        <taxon>Ancylostoma</taxon>
    </lineage>
</organism>
<evidence type="ECO:0000256" key="1">
    <source>
        <dbReference type="ARBA" id="ARBA00004141"/>
    </source>
</evidence>
<evidence type="ECO:0000256" key="4">
    <source>
        <dbReference type="ARBA" id="ARBA00022989"/>
    </source>
</evidence>
<dbReference type="PANTHER" id="PTHR12191:SF32">
    <property type="entry name" value="ZRT (ZRT), IRT- (IRT-) LIKE PROTEIN TRANSPORTER"/>
    <property type="match status" value="1"/>
</dbReference>
<comment type="caution">
    <text evidence="8">The sequence shown here is derived from an EMBL/GenBank/DDBJ whole genome shotgun (WGS) entry which is preliminary data.</text>
</comment>
<comment type="subcellular location">
    <subcellularLocation>
        <location evidence="1">Membrane</location>
        <topology evidence="1">Multi-pass membrane protein</topology>
    </subcellularLocation>
</comment>
<accession>A0A016UPS5</accession>
<dbReference type="GO" id="GO:0005886">
    <property type="term" value="C:plasma membrane"/>
    <property type="evidence" value="ECO:0007669"/>
    <property type="project" value="TreeGrafter"/>
</dbReference>
<dbReference type="GO" id="GO:0005385">
    <property type="term" value="F:zinc ion transmembrane transporter activity"/>
    <property type="evidence" value="ECO:0007669"/>
    <property type="project" value="TreeGrafter"/>
</dbReference>
<feature type="compositionally biased region" description="Low complexity" evidence="6">
    <location>
        <begin position="185"/>
        <end position="195"/>
    </location>
</feature>